<evidence type="ECO:0000313" key="3">
    <source>
        <dbReference type="Proteomes" id="UP001519460"/>
    </source>
</evidence>
<dbReference type="EMBL" id="JACVVK020000077">
    <property type="protein sequence ID" value="KAK7495215.1"/>
    <property type="molecule type" value="Genomic_DNA"/>
</dbReference>
<accession>A0ABD0L7A6</accession>
<proteinExistence type="predicted"/>
<organism evidence="2 3">
    <name type="scientific">Batillaria attramentaria</name>
    <dbReference type="NCBI Taxonomy" id="370345"/>
    <lineage>
        <taxon>Eukaryota</taxon>
        <taxon>Metazoa</taxon>
        <taxon>Spiralia</taxon>
        <taxon>Lophotrochozoa</taxon>
        <taxon>Mollusca</taxon>
        <taxon>Gastropoda</taxon>
        <taxon>Caenogastropoda</taxon>
        <taxon>Sorbeoconcha</taxon>
        <taxon>Cerithioidea</taxon>
        <taxon>Batillariidae</taxon>
        <taxon>Batillaria</taxon>
    </lineage>
</organism>
<keyword evidence="1" id="KW-0812">Transmembrane</keyword>
<feature type="transmembrane region" description="Helical" evidence="1">
    <location>
        <begin position="142"/>
        <end position="164"/>
    </location>
</feature>
<dbReference type="AlphaFoldDB" id="A0ABD0L7A6"/>
<feature type="non-terminal residue" evidence="2">
    <location>
        <position position="246"/>
    </location>
</feature>
<reference evidence="2 3" key="1">
    <citation type="journal article" date="2023" name="Sci. Data">
        <title>Genome assembly of the Korean intertidal mud-creeper Batillaria attramentaria.</title>
        <authorList>
            <person name="Patra A.K."/>
            <person name="Ho P.T."/>
            <person name="Jun S."/>
            <person name="Lee S.J."/>
            <person name="Kim Y."/>
            <person name="Won Y.J."/>
        </authorList>
    </citation>
    <scope>NUCLEOTIDE SEQUENCE [LARGE SCALE GENOMIC DNA]</scope>
    <source>
        <strain evidence="2">Wonlab-2016</strain>
    </source>
</reference>
<keyword evidence="1" id="KW-0472">Membrane</keyword>
<evidence type="ECO:0000256" key="1">
    <source>
        <dbReference type="SAM" id="Phobius"/>
    </source>
</evidence>
<protein>
    <submittedName>
        <fullName evidence="2">Uncharacterized protein</fullName>
    </submittedName>
</protein>
<keyword evidence="1" id="KW-1133">Transmembrane helix</keyword>
<gene>
    <name evidence="2" type="ORF">BaRGS_00013625</name>
</gene>
<comment type="caution">
    <text evidence="2">The sequence shown here is derived from an EMBL/GenBank/DDBJ whole genome shotgun (WGS) entry which is preliminary data.</text>
</comment>
<sequence length="246" mass="26873">MQCTIDTSPHGLAGVTFHDVTGGERTRLASVELVSRKCYSGQTLASCSFDDSKSSLTLKAAVTDLRVGERRRYECTVHYGTKTEKYQVNVTVDATATTSLSPLPSTEGNTEALAATTSDPLPSARPDYVHKTEAGAVTVDGISVGIGCGVMVALLALIALFVFVCRNRRKSFEGIGRRFGLHALARFCLKHVDAIRMRSFKRLNLDTAASVAEKLRGSNPSHCRSNRPYFLILSFQGTEMWIFRCI</sequence>
<name>A0ABD0L7A6_9CAEN</name>
<dbReference type="Proteomes" id="UP001519460">
    <property type="component" value="Unassembled WGS sequence"/>
</dbReference>
<evidence type="ECO:0000313" key="2">
    <source>
        <dbReference type="EMBL" id="KAK7495215.1"/>
    </source>
</evidence>
<keyword evidence="3" id="KW-1185">Reference proteome</keyword>